<keyword evidence="2" id="KW-1185">Reference proteome</keyword>
<dbReference type="RefSeq" id="WP_150529887.1">
    <property type="nucleotide sequence ID" value="NZ_BNBW01000006.1"/>
</dbReference>
<dbReference type="GeneID" id="95615433"/>
<dbReference type="Gene3D" id="3.10.450.50">
    <property type="match status" value="1"/>
</dbReference>
<dbReference type="AlphaFoldDB" id="A0A5J6JDE2"/>
<evidence type="ECO:0000313" key="1">
    <source>
        <dbReference type="EMBL" id="QEV49317.1"/>
    </source>
</evidence>
<evidence type="ECO:0000313" key="2">
    <source>
        <dbReference type="Proteomes" id="UP000325563"/>
    </source>
</evidence>
<organism evidence="1 2">
    <name type="scientific">Streptomyces vinaceus</name>
    <dbReference type="NCBI Taxonomy" id="1960"/>
    <lineage>
        <taxon>Bacteria</taxon>
        <taxon>Bacillati</taxon>
        <taxon>Actinomycetota</taxon>
        <taxon>Actinomycetes</taxon>
        <taxon>Kitasatosporales</taxon>
        <taxon>Streptomycetaceae</taxon>
        <taxon>Streptomyces</taxon>
    </lineage>
</organism>
<dbReference type="Proteomes" id="UP000325563">
    <property type="component" value="Chromosome"/>
</dbReference>
<protein>
    <recommendedName>
        <fullName evidence="3">Nuclear transport factor 2 family protein</fullName>
    </recommendedName>
</protein>
<dbReference type="SUPFAM" id="SSF54427">
    <property type="entry name" value="NTF2-like"/>
    <property type="match status" value="1"/>
</dbReference>
<proteinExistence type="predicted"/>
<sequence>MTSPTGTWGTGVAGPAALDAYMNGFAAAFPGHRFRIEGVHDHHDHSLARWAQVGPDGQAFMTGIGSSAVRRGNPLTDVTGFFLPA</sequence>
<evidence type="ECO:0008006" key="3">
    <source>
        <dbReference type="Google" id="ProtNLM"/>
    </source>
</evidence>
<reference evidence="1 2" key="1">
    <citation type="submission" date="2017-09" db="EMBL/GenBank/DDBJ databases">
        <authorList>
            <person name="Lee N."/>
            <person name="Cho B.-K."/>
        </authorList>
    </citation>
    <scope>NUCLEOTIDE SEQUENCE [LARGE SCALE GENOMIC DNA]</scope>
    <source>
        <strain evidence="1 2">ATCC 27476</strain>
    </source>
</reference>
<dbReference type="EMBL" id="CP023692">
    <property type="protein sequence ID" value="QEV49317.1"/>
    <property type="molecule type" value="Genomic_DNA"/>
</dbReference>
<name>A0A5J6JDE2_STRVI</name>
<gene>
    <name evidence="1" type="ORF">CP980_33400</name>
</gene>
<dbReference type="InterPro" id="IPR032710">
    <property type="entry name" value="NTF2-like_dom_sf"/>
</dbReference>
<accession>A0A5J6JDE2</accession>
<dbReference type="KEGG" id="svn:CP980_33400"/>